<sequence length="450" mass="48648">MQGNAVRSFWPALVSNAPPGRVFLVALAAAVGAAAWATEPSSAVRPLVAILGAVAVTVATHDRARRGRGAGKPPQPEGNLLARQLRISALEAEAKRFQRFAREAPIGIVFIGQDGKMQFANDEYLRIVGSTPAELEADRYRAEVCVPPGWLDPRLGVRHEAEWVRPDGSKVPVLVALSAQEDGLAAFIVDLTAEKAAERAREESEERYRAIAEKLAESDRRKDEFLAVLSHELRNPLAPIRNAVHLLRSEPAGDGARHERILAIVERQVNHLGRLVDDLLDVTRITRGRVELRRERVDLTELLRRTAEDHRALALARGLELVVSVPPAAVWVDGDPTRLVQIAGNLLQNAVKFSERGGRVTLELAASEGWAEIRVADTGIGIEPSLLEHVFEPFVQAERTLARSTGGLGLGLALVKALAEMHGGSVRASSAGRGCGAELVVRIPQAGEDA</sequence>
<dbReference type="PROSITE" id="PS50109">
    <property type="entry name" value="HIS_KIN"/>
    <property type="match status" value="1"/>
</dbReference>
<proteinExistence type="predicted"/>
<evidence type="ECO:0000256" key="2">
    <source>
        <dbReference type="ARBA" id="ARBA00012438"/>
    </source>
</evidence>
<dbReference type="InterPro" id="IPR036097">
    <property type="entry name" value="HisK_dim/P_sf"/>
</dbReference>
<feature type="coiled-coil region" evidence="4">
    <location>
        <begin position="194"/>
        <end position="221"/>
    </location>
</feature>
<gene>
    <name evidence="6" type="ORF">AMOR_42070</name>
</gene>
<dbReference type="InterPro" id="IPR003661">
    <property type="entry name" value="HisK_dim/P_dom"/>
</dbReference>
<dbReference type="NCBIfam" id="TIGR00229">
    <property type="entry name" value="sensory_box"/>
    <property type="match status" value="1"/>
</dbReference>
<name>A0ABM7X0A1_9BACT</name>
<evidence type="ECO:0000256" key="1">
    <source>
        <dbReference type="ARBA" id="ARBA00000085"/>
    </source>
</evidence>
<dbReference type="SUPFAM" id="SSF55785">
    <property type="entry name" value="PYP-like sensor domain (PAS domain)"/>
    <property type="match status" value="1"/>
</dbReference>
<dbReference type="InterPro" id="IPR036890">
    <property type="entry name" value="HATPase_C_sf"/>
</dbReference>
<dbReference type="Proteomes" id="UP001162891">
    <property type="component" value="Chromosome"/>
</dbReference>
<reference evidence="7" key="1">
    <citation type="journal article" date="2022" name="Int. J. Syst. Evol. Microbiol.">
        <title>Anaeromyxobacter oryzae sp. nov., Anaeromyxobacter diazotrophicus sp. nov. and Anaeromyxobacter paludicola sp. nov., isolated from paddy soils.</title>
        <authorList>
            <person name="Itoh H."/>
            <person name="Xu Z."/>
            <person name="Mise K."/>
            <person name="Masuda Y."/>
            <person name="Ushijima N."/>
            <person name="Hayakawa C."/>
            <person name="Shiratori Y."/>
            <person name="Senoo K."/>
        </authorList>
    </citation>
    <scope>NUCLEOTIDE SEQUENCE [LARGE SCALE GENOMIC DNA]</scope>
    <source>
        <strain evidence="7">Red232</strain>
    </source>
</reference>
<evidence type="ECO:0000256" key="4">
    <source>
        <dbReference type="SAM" id="Coils"/>
    </source>
</evidence>
<dbReference type="Pfam" id="PF02518">
    <property type="entry name" value="HATPase_c"/>
    <property type="match status" value="1"/>
</dbReference>
<dbReference type="Gene3D" id="3.30.450.20">
    <property type="entry name" value="PAS domain"/>
    <property type="match status" value="1"/>
</dbReference>
<dbReference type="InterPro" id="IPR000014">
    <property type="entry name" value="PAS"/>
</dbReference>
<dbReference type="InterPro" id="IPR035965">
    <property type="entry name" value="PAS-like_dom_sf"/>
</dbReference>
<evidence type="ECO:0000313" key="6">
    <source>
        <dbReference type="EMBL" id="BDG05211.1"/>
    </source>
</evidence>
<keyword evidence="7" id="KW-1185">Reference proteome</keyword>
<dbReference type="SUPFAM" id="SSF47384">
    <property type="entry name" value="Homodimeric domain of signal transducing histidine kinase"/>
    <property type="match status" value="1"/>
</dbReference>
<dbReference type="CDD" id="cd00130">
    <property type="entry name" value="PAS"/>
    <property type="match status" value="1"/>
</dbReference>
<evidence type="ECO:0000259" key="5">
    <source>
        <dbReference type="PROSITE" id="PS50109"/>
    </source>
</evidence>
<dbReference type="SMART" id="SM00387">
    <property type="entry name" value="HATPase_c"/>
    <property type="match status" value="1"/>
</dbReference>
<keyword evidence="3" id="KW-0597">Phosphoprotein</keyword>
<dbReference type="PANTHER" id="PTHR43547:SF2">
    <property type="entry name" value="HYBRID SIGNAL TRANSDUCTION HISTIDINE KINASE C"/>
    <property type="match status" value="1"/>
</dbReference>
<dbReference type="EMBL" id="AP025591">
    <property type="protein sequence ID" value="BDG05211.1"/>
    <property type="molecule type" value="Genomic_DNA"/>
</dbReference>
<evidence type="ECO:0000256" key="3">
    <source>
        <dbReference type="ARBA" id="ARBA00022553"/>
    </source>
</evidence>
<protein>
    <recommendedName>
        <fullName evidence="2">histidine kinase</fullName>
        <ecNumber evidence="2">2.7.13.3</ecNumber>
    </recommendedName>
</protein>
<organism evidence="6 7">
    <name type="scientific">Anaeromyxobacter oryzae</name>
    <dbReference type="NCBI Taxonomy" id="2918170"/>
    <lineage>
        <taxon>Bacteria</taxon>
        <taxon>Pseudomonadati</taxon>
        <taxon>Myxococcota</taxon>
        <taxon>Myxococcia</taxon>
        <taxon>Myxococcales</taxon>
        <taxon>Cystobacterineae</taxon>
        <taxon>Anaeromyxobacteraceae</taxon>
        <taxon>Anaeromyxobacter</taxon>
    </lineage>
</organism>
<dbReference type="InterPro" id="IPR003594">
    <property type="entry name" value="HATPase_dom"/>
</dbReference>
<feature type="domain" description="Histidine kinase" evidence="5">
    <location>
        <begin position="228"/>
        <end position="447"/>
    </location>
</feature>
<keyword evidence="4" id="KW-0175">Coiled coil</keyword>
<dbReference type="RefSeq" id="WP_248353800.1">
    <property type="nucleotide sequence ID" value="NZ_AP025591.1"/>
</dbReference>
<comment type="catalytic activity">
    <reaction evidence="1">
        <text>ATP + protein L-histidine = ADP + protein N-phospho-L-histidine.</text>
        <dbReference type="EC" id="2.7.13.3"/>
    </reaction>
</comment>
<dbReference type="PRINTS" id="PR00344">
    <property type="entry name" value="BCTRLSENSOR"/>
</dbReference>
<dbReference type="InterPro" id="IPR005467">
    <property type="entry name" value="His_kinase_dom"/>
</dbReference>
<dbReference type="CDD" id="cd00082">
    <property type="entry name" value="HisKA"/>
    <property type="match status" value="1"/>
</dbReference>
<dbReference type="Gene3D" id="3.30.565.10">
    <property type="entry name" value="Histidine kinase-like ATPase, C-terminal domain"/>
    <property type="match status" value="1"/>
</dbReference>
<dbReference type="InterPro" id="IPR004358">
    <property type="entry name" value="Sig_transdc_His_kin-like_C"/>
</dbReference>
<dbReference type="SUPFAM" id="SSF55874">
    <property type="entry name" value="ATPase domain of HSP90 chaperone/DNA topoisomerase II/histidine kinase"/>
    <property type="match status" value="1"/>
</dbReference>
<dbReference type="SMART" id="SM00388">
    <property type="entry name" value="HisKA"/>
    <property type="match status" value="1"/>
</dbReference>
<dbReference type="Pfam" id="PF00512">
    <property type="entry name" value="HisKA"/>
    <property type="match status" value="1"/>
</dbReference>
<accession>A0ABM7X0A1</accession>
<dbReference type="Gene3D" id="1.10.287.130">
    <property type="match status" value="1"/>
</dbReference>
<evidence type="ECO:0000313" key="7">
    <source>
        <dbReference type="Proteomes" id="UP001162891"/>
    </source>
</evidence>
<dbReference type="PANTHER" id="PTHR43547">
    <property type="entry name" value="TWO-COMPONENT HISTIDINE KINASE"/>
    <property type="match status" value="1"/>
</dbReference>
<dbReference type="EC" id="2.7.13.3" evidence="2"/>